<dbReference type="EMBL" id="VCEI01000033">
    <property type="protein sequence ID" value="TLU88725.1"/>
    <property type="molecule type" value="Genomic_DNA"/>
</dbReference>
<sequence length="130" mass="14270">MARNFICLVIDDDDDDGMFFQAAFTQLGTTSHCWLSPGCQQAIQRVDLGQEPVPDYIFLDLQLGAATVKESLDLLKSHQSISTAQIIILSGADPAYQADWLNSRGIFKIIQKQASIGLLADQIKQVLSLS</sequence>
<dbReference type="AlphaFoldDB" id="A0A5R9K4K9"/>
<reference evidence="3 4" key="1">
    <citation type="submission" date="2019-05" db="EMBL/GenBank/DDBJ databases">
        <authorList>
            <person name="Qu J.-H."/>
        </authorList>
    </citation>
    <scope>NUCLEOTIDE SEQUENCE [LARGE SCALE GENOMIC DNA]</scope>
    <source>
        <strain evidence="3 4">Z12</strain>
    </source>
</reference>
<dbReference type="InterPro" id="IPR001789">
    <property type="entry name" value="Sig_transdc_resp-reg_receiver"/>
</dbReference>
<dbReference type="Proteomes" id="UP000309788">
    <property type="component" value="Unassembled WGS sequence"/>
</dbReference>
<dbReference type="SUPFAM" id="SSF52172">
    <property type="entry name" value="CheY-like"/>
    <property type="match status" value="1"/>
</dbReference>
<comment type="caution">
    <text evidence="3">The sequence shown here is derived from an EMBL/GenBank/DDBJ whole genome shotgun (WGS) entry which is preliminary data.</text>
</comment>
<dbReference type="InterPro" id="IPR011006">
    <property type="entry name" value="CheY-like_superfamily"/>
</dbReference>
<protein>
    <submittedName>
        <fullName evidence="3">Response regulator</fullName>
    </submittedName>
</protein>
<dbReference type="Gene3D" id="3.40.50.2300">
    <property type="match status" value="1"/>
</dbReference>
<keyword evidence="4" id="KW-1185">Reference proteome</keyword>
<name>A0A5R9K4K9_9BACT</name>
<evidence type="ECO:0000256" key="1">
    <source>
        <dbReference type="PROSITE-ProRule" id="PRU00169"/>
    </source>
</evidence>
<dbReference type="GO" id="GO:0000160">
    <property type="term" value="P:phosphorelay signal transduction system"/>
    <property type="evidence" value="ECO:0007669"/>
    <property type="project" value="InterPro"/>
</dbReference>
<keyword evidence="1" id="KW-0597">Phosphoprotein</keyword>
<dbReference type="RefSeq" id="WP_138284292.1">
    <property type="nucleotide sequence ID" value="NZ_BMGE01000008.1"/>
</dbReference>
<feature type="domain" description="Response regulatory" evidence="2">
    <location>
        <begin position="6"/>
        <end position="127"/>
    </location>
</feature>
<evidence type="ECO:0000313" key="4">
    <source>
        <dbReference type="Proteomes" id="UP000309788"/>
    </source>
</evidence>
<proteinExistence type="predicted"/>
<gene>
    <name evidence="3" type="ORF">FEM55_24790</name>
</gene>
<evidence type="ECO:0000259" key="2">
    <source>
        <dbReference type="PROSITE" id="PS50110"/>
    </source>
</evidence>
<feature type="modified residue" description="4-aspartylphosphate" evidence="1">
    <location>
        <position position="60"/>
    </location>
</feature>
<accession>A0A5R9K4K9</accession>
<evidence type="ECO:0000313" key="3">
    <source>
        <dbReference type="EMBL" id="TLU88725.1"/>
    </source>
</evidence>
<organism evidence="3 4">
    <name type="scientific">Dyadobacter sediminis</name>
    <dbReference type="NCBI Taxonomy" id="1493691"/>
    <lineage>
        <taxon>Bacteria</taxon>
        <taxon>Pseudomonadati</taxon>
        <taxon>Bacteroidota</taxon>
        <taxon>Cytophagia</taxon>
        <taxon>Cytophagales</taxon>
        <taxon>Spirosomataceae</taxon>
        <taxon>Dyadobacter</taxon>
    </lineage>
</organism>
<dbReference type="PROSITE" id="PS50110">
    <property type="entry name" value="RESPONSE_REGULATORY"/>
    <property type="match status" value="1"/>
</dbReference>